<keyword evidence="7" id="KW-0812">Transmembrane</keyword>
<comment type="caution">
    <text evidence="9">The sequence shown here is derived from an EMBL/GenBank/DDBJ whole genome shotgun (WGS) entry which is preliminary data.</text>
</comment>
<reference evidence="9 10" key="1">
    <citation type="submission" date="2019-03" db="EMBL/GenBank/DDBJ databases">
        <title>Genomic Encyclopedia of Type Strains, Phase IV (KMG-IV): sequencing the most valuable type-strain genomes for metagenomic binning, comparative biology and taxonomic classification.</title>
        <authorList>
            <person name="Goeker M."/>
        </authorList>
    </citation>
    <scope>NUCLEOTIDE SEQUENCE [LARGE SCALE GENOMIC DNA]</scope>
    <source>
        <strain evidence="9 10">DSM 28287</strain>
    </source>
</reference>
<dbReference type="CDD" id="cd00075">
    <property type="entry name" value="HATPase"/>
    <property type="match status" value="1"/>
</dbReference>
<dbReference type="PANTHER" id="PTHR44936:SF9">
    <property type="entry name" value="SENSOR PROTEIN CREC"/>
    <property type="match status" value="1"/>
</dbReference>
<feature type="transmembrane region" description="Helical" evidence="7">
    <location>
        <begin position="41"/>
        <end position="58"/>
    </location>
</feature>
<evidence type="ECO:0000256" key="6">
    <source>
        <dbReference type="ARBA" id="ARBA00023012"/>
    </source>
</evidence>
<dbReference type="InterPro" id="IPR036890">
    <property type="entry name" value="HATPase_C_sf"/>
</dbReference>
<dbReference type="EMBL" id="SNXO01000024">
    <property type="protein sequence ID" value="TDP53010.1"/>
    <property type="molecule type" value="Genomic_DNA"/>
</dbReference>
<dbReference type="Proteomes" id="UP000295500">
    <property type="component" value="Unassembled WGS sequence"/>
</dbReference>
<accession>A0A4R6Q0C1</accession>
<dbReference type="SUPFAM" id="SSF55874">
    <property type="entry name" value="ATPase domain of HSP90 chaperone/DNA topoisomerase II/histidine kinase"/>
    <property type="match status" value="1"/>
</dbReference>
<evidence type="ECO:0000256" key="2">
    <source>
        <dbReference type="ARBA" id="ARBA00012438"/>
    </source>
</evidence>
<dbReference type="SMART" id="SM00387">
    <property type="entry name" value="HATPase_c"/>
    <property type="match status" value="1"/>
</dbReference>
<keyword evidence="4" id="KW-0808">Transferase</keyword>
<feature type="domain" description="Histidine kinase" evidence="8">
    <location>
        <begin position="314"/>
        <end position="426"/>
    </location>
</feature>
<evidence type="ECO:0000256" key="1">
    <source>
        <dbReference type="ARBA" id="ARBA00000085"/>
    </source>
</evidence>
<evidence type="ECO:0000256" key="3">
    <source>
        <dbReference type="ARBA" id="ARBA00022553"/>
    </source>
</evidence>
<dbReference type="Gene3D" id="3.30.565.10">
    <property type="entry name" value="Histidine kinase-like ATPase, C-terminal domain"/>
    <property type="match status" value="1"/>
</dbReference>
<dbReference type="OrthoDB" id="1791938at2"/>
<dbReference type="Pfam" id="PF02518">
    <property type="entry name" value="HATPase_c"/>
    <property type="match status" value="1"/>
</dbReference>
<proteinExistence type="predicted"/>
<name>A0A4R6Q0C1_9FIRM</name>
<dbReference type="GO" id="GO:0004673">
    <property type="term" value="F:protein histidine kinase activity"/>
    <property type="evidence" value="ECO:0007669"/>
    <property type="project" value="UniProtKB-EC"/>
</dbReference>
<dbReference type="InterPro" id="IPR004358">
    <property type="entry name" value="Sig_transdc_His_kin-like_C"/>
</dbReference>
<feature type="transmembrane region" description="Helical" evidence="7">
    <location>
        <begin position="63"/>
        <end position="84"/>
    </location>
</feature>
<keyword evidence="5 9" id="KW-0418">Kinase</keyword>
<feature type="transmembrane region" description="Helical" evidence="7">
    <location>
        <begin position="155"/>
        <end position="177"/>
    </location>
</feature>
<comment type="catalytic activity">
    <reaction evidence="1">
        <text>ATP + protein L-histidine = ADP + protein N-phospho-L-histidine.</text>
        <dbReference type="EC" id="2.7.13.3"/>
    </reaction>
</comment>
<keyword evidence="10" id="KW-1185">Reference proteome</keyword>
<gene>
    <name evidence="9" type="ORF">EV211_12428</name>
</gene>
<keyword evidence="7" id="KW-0472">Membrane</keyword>
<dbReference type="PRINTS" id="PR00344">
    <property type="entry name" value="BCTRLSENSOR"/>
</dbReference>
<evidence type="ECO:0000259" key="8">
    <source>
        <dbReference type="PROSITE" id="PS50109"/>
    </source>
</evidence>
<organism evidence="9 10">
    <name type="scientific">Aminicella lysinilytica</name>
    <dbReference type="NCBI Taxonomy" id="433323"/>
    <lineage>
        <taxon>Bacteria</taxon>
        <taxon>Bacillati</taxon>
        <taxon>Bacillota</taxon>
        <taxon>Clostridia</taxon>
        <taxon>Peptostreptococcales</taxon>
        <taxon>Anaerovoracaceae</taxon>
        <taxon>Aminicella</taxon>
    </lineage>
</organism>
<dbReference type="InterPro" id="IPR005467">
    <property type="entry name" value="His_kinase_dom"/>
</dbReference>
<dbReference type="PANTHER" id="PTHR44936">
    <property type="entry name" value="SENSOR PROTEIN CREC"/>
    <property type="match status" value="1"/>
</dbReference>
<evidence type="ECO:0000256" key="4">
    <source>
        <dbReference type="ARBA" id="ARBA00022679"/>
    </source>
</evidence>
<dbReference type="PROSITE" id="PS50109">
    <property type="entry name" value="HIS_KIN"/>
    <property type="match status" value="1"/>
</dbReference>
<dbReference type="AlphaFoldDB" id="A0A4R6Q0C1"/>
<feature type="transmembrane region" description="Helical" evidence="7">
    <location>
        <begin position="96"/>
        <end position="113"/>
    </location>
</feature>
<dbReference type="EC" id="2.7.13.3" evidence="2"/>
<keyword evidence="7" id="KW-1133">Transmembrane helix</keyword>
<sequence>MFKGDTIMHSSDHTQRARLIFMIAIFTTIMSQIRLDLYNENFIVSLGPICIPLFIYLFDKVDIIPTAVVSAAFIYGVRLLIHIIQNGSVSGAESLYLPEAGFYVLLGIFLYIFDQLISHRRKLYVYIPGIMVIDYLCNNLELFMRIQLDSTNFHFQWMLIAIAGARGLVLLILLLSLDRYRILLFTKTHAQRYSRLIMLMSKLSGEVIWMNKNMGQIEDTMSKSYKLYDSLLEEGDEERAKAALDVAKDVHEIKKEYRLIGQGLSESITGEINDQMEVTELFTILVQSIQTEIAPSGQRLLVGFDLADRLYMKDPYWFLSVFRNLIGNALEASAPDVCTVQITEHIEDESVVFSVSDNGPGVDAEYAPHIFEPRFSTKIDYETGAVNRGLGLPIVKGIIEENLGGSVCLAPSDHGARFLVSVPVDKVEVLS</sequence>
<dbReference type="InterPro" id="IPR003594">
    <property type="entry name" value="HATPase_dom"/>
</dbReference>
<protein>
    <recommendedName>
        <fullName evidence="2">histidine kinase</fullName>
        <ecNumber evidence="2">2.7.13.3</ecNumber>
    </recommendedName>
</protein>
<feature type="transmembrane region" description="Helical" evidence="7">
    <location>
        <begin position="17"/>
        <end position="35"/>
    </location>
</feature>
<evidence type="ECO:0000256" key="7">
    <source>
        <dbReference type="SAM" id="Phobius"/>
    </source>
</evidence>
<evidence type="ECO:0000313" key="9">
    <source>
        <dbReference type="EMBL" id="TDP53010.1"/>
    </source>
</evidence>
<evidence type="ECO:0000256" key="5">
    <source>
        <dbReference type="ARBA" id="ARBA00022777"/>
    </source>
</evidence>
<dbReference type="InterPro" id="IPR050980">
    <property type="entry name" value="2C_sensor_his_kinase"/>
</dbReference>
<keyword evidence="6" id="KW-0902">Two-component regulatory system</keyword>
<keyword evidence="3" id="KW-0597">Phosphoprotein</keyword>
<evidence type="ECO:0000313" key="10">
    <source>
        <dbReference type="Proteomes" id="UP000295500"/>
    </source>
</evidence>
<dbReference type="GO" id="GO:0000160">
    <property type="term" value="P:phosphorelay signal transduction system"/>
    <property type="evidence" value="ECO:0007669"/>
    <property type="project" value="UniProtKB-KW"/>
</dbReference>